<evidence type="ECO:0000256" key="1">
    <source>
        <dbReference type="ARBA" id="ARBA00022679"/>
    </source>
</evidence>
<dbReference type="InterPro" id="IPR029057">
    <property type="entry name" value="PRTase-like"/>
</dbReference>
<proteinExistence type="predicted"/>
<sequence>MENRYALRSVAMLSMAADERDLAVELLMSMKRFFKFKELESLLNISVPTIWRYIHGEIKPSIDRAREMLNKLLSRDVLNIVRDKILSVYSNGIVNVYNLAYSIDILSIASIDAYLWAYNLRPTAIVTAETDGIPLATLIAKRLNAKLATVKRRKDVGFKRFYETNYIAYDPPGIVTLYLPEGVLNAKDRVLIVDDLVRSGRTSQAVAELVKQSGAEVVGFYALIGMGSAWKSTIEKIVGSSYRVLFEVSQHTDQG</sequence>
<keyword evidence="2" id="KW-0660">Purine salvage</keyword>
<dbReference type="CDD" id="cd06223">
    <property type="entry name" value="PRTases_typeI"/>
    <property type="match status" value="1"/>
</dbReference>
<dbReference type="PANTHER" id="PTHR43864:SF1">
    <property type="entry name" value="XANTHINE PHOSPHORIBOSYLTRANSFERASE"/>
    <property type="match status" value="1"/>
</dbReference>
<dbReference type="PROSITE" id="PS50943">
    <property type="entry name" value="HTH_CROC1"/>
    <property type="match status" value="1"/>
</dbReference>
<keyword evidence="1" id="KW-0808">Transferase</keyword>
<dbReference type="Pfam" id="PF00156">
    <property type="entry name" value="Pribosyltran"/>
    <property type="match status" value="1"/>
</dbReference>
<dbReference type="Gene3D" id="3.40.50.2020">
    <property type="match status" value="1"/>
</dbReference>
<dbReference type="GO" id="GO:0006166">
    <property type="term" value="P:purine ribonucleoside salvage"/>
    <property type="evidence" value="ECO:0007669"/>
    <property type="project" value="UniProtKB-KW"/>
</dbReference>
<name>A0A832Z365_9CREN</name>
<comment type="caution">
    <text evidence="4">The sequence shown here is derived from an EMBL/GenBank/DDBJ whole genome shotgun (WGS) entry which is preliminary data.</text>
</comment>
<organism evidence="4 5">
    <name type="scientific">Ignisphaera aggregans</name>
    <dbReference type="NCBI Taxonomy" id="334771"/>
    <lineage>
        <taxon>Archaea</taxon>
        <taxon>Thermoproteota</taxon>
        <taxon>Thermoprotei</taxon>
        <taxon>Desulfurococcales</taxon>
        <taxon>Desulfurococcaceae</taxon>
        <taxon>Ignisphaera</taxon>
    </lineage>
</organism>
<evidence type="ECO:0000313" key="5">
    <source>
        <dbReference type="Proteomes" id="UP000605805"/>
    </source>
</evidence>
<accession>A0A832Z365</accession>
<dbReference type="InterPro" id="IPR050118">
    <property type="entry name" value="Pur/Pyrimidine_PRTase"/>
</dbReference>
<reference evidence="4" key="1">
    <citation type="journal article" date="2020" name="ISME J.">
        <title>Gammaproteobacteria mediating utilization of methyl-, sulfur- and petroleum organic compounds in deep ocean hydrothermal plumes.</title>
        <authorList>
            <person name="Zhou Z."/>
            <person name="Liu Y."/>
            <person name="Pan J."/>
            <person name="Cron B.R."/>
            <person name="Toner B.M."/>
            <person name="Anantharaman K."/>
            <person name="Breier J.A."/>
            <person name="Dick G.J."/>
            <person name="Li M."/>
        </authorList>
    </citation>
    <scope>NUCLEOTIDE SEQUENCE</scope>
    <source>
        <strain evidence="4">SZUA-1435</strain>
    </source>
</reference>
<evidence type="ECO:0000313" key="4">
    <source>
        <dbReference type="EMBL" id="HIP57038.1"/>
    </source>
</evidence>
<feature type="domain" description="HTH cro/C1-type" evidence="3">
    <location>
        <begin position="37"/>
        <end position="78"/>
    </location>
</feature>
<dbReference type="AlphaFoldDB" id="A0A832Z365"/>
<dbReference type="SUPFAM" id="SSF53271">
    <property type="entry name" value="PRTase-like"/>
    <property type="match status" value="1"/>
</dbReference>
<dbReference type="GO" id="GO:0016740">
    <property type="term" value="F:transferase activity"/>
    <property type="evidence" value="ECO:0007669"/>
    <property type="project" value="UniProtKB-KW"/>
</dbReference>
<evidence type="ECO:0000256" key="2">
    <source>
        <dbReference type="ARBA" id="ARBA00022726"/>
    </source>
</evidence>
<dbReference type="EMBL" id="DQTV01000055">
    <property type="protein sequence ID" value="HIP57038.1"/>
    <property type="molecule type" value="Genomic_DNA"/>
</dbReference>
<dbReference type="CDD" id="cd00093">
    <property type="entry name" value="HTH_XRE"/>
    <property type="match status" value="1"/>
</dbReference>
<dbReference type="InterPro" id="IPR001387">
    <property type="entry name" value="Cro/C1-type_HTH"/>
</dbReference>
<dbReference type="InterPro" id="IPR000836">
    <property type="entry name" value="PRTase_dom"/>
</dbReference>
<protein>
    <recommendedName>
        <fullName evidence="3">HTH cro/C1-type domain-containing protein</fullName>
    </recommendedName>
</protein>
<evidence type="ECO:0000259" key="3">
    <source>
        <dbReference type="PROSITE" id="PS50943"/>
    </source>
</evidence>
<dbReference type="Proteomes" id="UP000605805">
    <property type="component" value="Unassembled WGS sequence"/>
</dbReference>
<dbReference type="PANTHER" id="PTHR43864">
    <property type="entry name" value="HYPOXANTHINE/GUANINE PHOSPHORIBOSYLTRANSFERASE"/>
    <property type="match status" value="1"/>
</dbReference>
<gene>
    <name evidence="4" type="ORF">EYH02_03095</name>
</gene>